<dbReference type="Pfam" id="PF00122">
    <property type="entry name" value="E1-E2_ATPase"/>
    <property type="match status" value="1"/>
</dbReference>
<dbReference type="NCBIfam" id="TIGR01523">
    <property type="entry name" value="ATPase-IID_K-Na"/>
    <property type="match status" value="1"/>
</dbReference>
<dbReference type="InterPro" id="IPR018303">
    <property type="entry name" value="ATPase_P-typ_P_site"/>
</dbReference>
<gene>
    <name evidence="26" type="ORF">FKW77_008308</name>
</gene>
<dbReference type="GO" id="GO:0046872">
    <property type="term" value="F:metal ion binding"/>
    <property type="evidence" value="ECO:0007669"/>
    <property type="project" value="UniProtKB-KW"/>
</dbReference>
<feature type="transmembrane region" description="Helical" evidence="24">
    <location>
        <begin position="902"/>
        <end position="922"/>
    </location>
</feature>
<dbReference type="InterPro" id="IPR006068">
    <property type="entry name" value="ATPase_P-typ_cation-transptr_C"/>
</dbReference>
<evidence type="ECO:0000256" key="6">
    <source>
        <dbReference type="ARBA" id="ARBA00022553"/>
    </source>
</evidence>
<evidence type="ECO:0000256" key="18">
    <source>
        <dbReference type="ARBA" id="ARBA00023201"/>
    </source>
</evidence>
<evidence type="ECO:0000256" key="5">
    <source>
        <dbReference type="ARBA" id="ARBA00022538"/>
    </source>
</evidence>
<dbReference type="PANTHER" id="PTHR42861">
    <property type="entry name" value="CALCIUM-TRANSPORTING ATPASE"/>
    <property type="match status" value="1"/>
</dbReference>
<evidence type="ECO:0000256" key="7">
    <source>
        <dbReference type="ARBA" id="ARBA00022692"/>
    </source>
</evidence>
<dbReference type="Gene3D" id="2.70.150.10">
    <property type="entry name" value="Calcium-transporting ATPase, cytoplasmic transduction domain A"/>
    <property type="match status" value="1"/>
</dbReference>
<dbReference type="SFLD" id="SFLDG00002">
    <property type="entry name" value="C1.7:_P-type_atpase_like"/>
    <property type="match status" value="1"/>
</dbReference>
<comment type="cofactor">
    <cofactor evidence="1">
        <name>Mg(2+)</name>
        <dbReference type="ChEBI" id="CHEBI:18420"/>
    </cofactor>
</comment>
<dbReference type="InterPro" id="IPR008250">
    <property type="entry name" value="ATPase_P-typ_transduc_dom_A_sf"/>
</dbReference>
<feature type="transmembrane region" description="Helical" evidence="24">
    <location>
        <begin position="320"/>
        <end position="344"/>
    </location>
</feature>
<name>A0A517LM55_9PEZI</name>
<evidence type="ECO:0000256" key="20">
    <source>
        <dbReference type="ARBA" id="ARBA00035029"/>
    </source>
</evidence>
<dbReference type="Pfam" id="PF08282">
    <property type="entry name" value="Hydrolase_3"/>
    <property type="match status" value="1"/>
</dbReference>
<dbReference type="Gene3D" id="3.40.1110.10">
    <property type="entry name" value="Calcium-transporting ATPase, cytoplasmic domain N"/>
    <property type="match status" value="1"/>
</dbReference>
<dbReference type="InterPro" id="IPR004014">
    <property type="entry name" value="ATPase_P-typ_cation-transptr_N"/>
</dbReference>
<dbReference type="Proteomes" id="UP000316270">
    <property type="component" value="Chromosome 15"/>
</dbReference>
<dbReference type="GO" id="GO:0005524">
    <property type="term" value="F:ATP binding"/>
    <property type="evidence" value="ECO:0007669"/>
    <property type="project" value="UniProtKB-KW"/>
</dbReference>
<keyword evidence="11" id="KW-0460">Magnesium</keyword>
<dbReference type="Pfam" id="PF00690">
    <property type="entry name" value="Cation_ATPase_N"/>
    <property type="match status" value="1"/>
</dbReference>
<dbReference type="EC" id="7.2.2.3" evidence="20"/>
<evidence type="ECO:0000256" key="22">
    <source>
        <dbReference type="ARBA" id="ARBA00049499"/>
    </source>
</evidence>
<dbReference type="InterPro" id="IPR023299">
    <property type="entry name" value="ATPase_P-typ_cyto_dom_N"/>
</dbReference>
<evidence type="ECO:0000256" key="12">
    <source>
        <dbReference type="ARBA" id="ARBA00022958"/>
    </source>
</evidence>
<evidence type="ECO:0000256" key="9">
    <source>
        <dbReference type="ARBA" id="ARBA00022741"/>
    </source>
</evidence>
<dbReference type="FunFam" id="3.40.50.1000:FF:000193">
    <property type="entry name" value="Plasma membrane calcium-transporting ATPase 2"/>
    <property type="match status" value="1"/>
</dbReference>
<keyword evidence="15" id="KW-0915">Sodium</keyword>
<dbReference type="SMART" id="SM00831">
    <property type="entry name" value="Cation_ATPase_N"/>
    <property type="match status" value="1"/>
</dbReference>
<evidence type="ECO:0000256" key="13">
    <source>
        <dbReference type="ARBA" id="ARBA00022967"/>
    </source>
</evidence>
<evidence type="ECO:0000313" key="26">
    <source>
        <dbReference type="EMBL" id="QDS76656.1"/>
    </source>
</evidence>
<evidence type="ECO:0000256" key="15">
    <source>
        <dbReference type="ARBA" id="ARBA00023053"/>
    </source>
</evidence>
<dbReference type="InterPro" id="IPR044492">
    <property type="entry name" value="P_typ_ATPase_HD_dom"/>
</dbReference>
<keyword evidence="8" id="KW-0479">Metal-binding</keyword>
<dbReference type="InterPro" id="IPR059000">
    <property type="entry name" value="ATPase_P-type_domA"/>
</dbReference>
<evidence type="ECO:0000256" key="16">
    <source>
        <dbReference type="ARBA" id="ARBA00023065"/>
    </source>
</evidence>
<dbReference type="GO" id="GO:0005886">
    <property type="term" value="C:plasma membrane"/>
    <property type="evidence" value="ECO:0007669"/>
    <property type="project" value="UniProtKB-SubCell"/>
</dbReference>
<dbReference type="PRINTS" id="PR00119">
    <property type="entry name" value="CATATPASE"/>
</dbReference>
<dbReference type="InterPro" id="IPR036412">
    <property type="entry name" value="HAD-like_sf"/>
</dbReference>
<feature type="transmembrane region" description="Helical" evidence="24">
    <location>
        <begin position="293"/>
        <end position="314"/>
    </location>
</feature>
<proteinExistence type="inferred from homology"/>
<dbReference type="Gene3D" id="3.40.50.1000">
    <property type="entry name" value="HAD superfamily/HAD-like"/>
    <property type="match status" value="1"/>
</dbReference>
<dbReference type="NCBIfam" id="TIGR01494">
    <property type="entry name" value="ATPase_P-type"/>
    <property type="match status" value="2"/>
</dbReference>
<dbReference type="OrthoDB" id="3352408at2759"/>
<dbReference type="STRING" id="50376.A0A517LM55"/>
<evidence type="ECO:0000256" key="4">
    <source>
        <dbReference type="ARBA" id="ARBA00022475"/>
    </source>
</evidence>
<keyword evidence="10" id="KW-0067">ATP-binding</keyword>
<feature type="transmembrane region" description="Helical" evidence="24">
    <location>
        <begin position="862"/>
        <end position="882"/>
    </location>
</feature>
<evidence type="ECO:0000259" key="25">
    <source>
        <dbReference type="SMART" id="SM00831"/>
    </source>
</evidence>
<comment type="catalytic activity">
    <reaction evidence="21">
        <text>K(+)(in) + ATP + H2O = K(+)(out) + ADP + phosphate + H(+)</text>
        <dbReference type="Rhea" id="RHEA:75815"/>
        <dbReference type="ChEBI" id="CHEBI:15377"/>
        <dbReference type="ChEBI" id="CHEBI:15378"/>
        <dbReference type="ChEBI" id="CHEBI:29103"/>
        <dbReference type="ChEBI" id="CHEBI:30616"/>
        <dbReference type="ChEBI" id="CHEBI:43474"/>
        <dbReference type="ChEBI" id="CHEBI:456216"/>
    </reaction>
</comment>
<keyword evidence="4" id="KW-1003">Cell membrane</keyword>
<feature type="region of interest" description="Disordered" evidence="23">
    <location>
        <begin position="462"/>
        <end position="482"/>
    </location>
</feature>
<evidence type="ECO:0000256" key="24">
    <source>
        <dbReference type="SAM" id="Phobius"/>
    </source>
</evidence>
<keyword evidence="3" id="KW-0813">Transport</keyword>
<dbReference type="FunFam" id="3.40.50.1000:FF:000001">
    <property type="entry name" value="Phospholipid-transporting ATPase IC"/>
    <property type="match status" value="1"/>
</dbReference>
<dbReference type="InterPro" id="IPR006414">
    <property type="entry name" value="P-type_ATPase_IID"/>
</dbReference>
<reference evidence="26 27" key="1">
    <citation type="submission" date="2019-07" db="EMBL/GenBank/DDBJ databases">
        <title>Finished genome of Venturia effusa.</title>
        <authorList>
            <person name="Young C.A."/>
            <person name="Cox M.P."/>
            <person name="Ganley A.R.D."/>
            <person name="David W.J."/>
        </authorList>
    </citation>
    <scope>NUCLEOTIDE SEQUENCE [LARGE SCALE GENOMIC DNA]</scope>
    <source>
        <strain evidence="27">albino</strain>
    </source>
</reference>
<feature type="transmembrane region" description="Helical" evidence="24">
    <location>
        <begin position="984"/>
        <end position="1001"/>
    </location>
</feature>
<comment type="catalytic activity">
    <reaction evidence="22">
        <text>Na(+)(in) + ATP + H2O = Na(+)(out) + ADP + phosphate + H(+)</text>
        <dbReference type="Rhea" id="RHEA:14633"/>
        <dbReference type="ChEBI" id="CHEBI:15377"/>
        <dbReference type="ChEBI" id="CHEBI:15378"/>
        <dbReference type="ChEBI" id="CHEBI:29101"/>
        <dbReference type="ChEBI" id="CHEBI:30616"/>
        <dbReference type="ChEBI" id="CHEBI:43474"/>
        <dbReference type="ChEBI" id="CHEBI:456216"/>
        <dbReference type="EC" id="7.2.2.3"/>
    </reaction>
    <physiologicalReaction direction="left-to-right" evidence="22">
        <dbReference type="Rhea" id="RHEA:14634"/>
    </physiologicalReaction>
</comment>
<dbReference type="InterPro" id="IPR023214">
    <property type="entry name" value="HAD_sf"/>
</dbReference>
<evidence type="ECO:0000256" key="8">
    <source>
        <dbReference type="ARBA" id="ARBA00022723"/>
    </source>
</evidence>
<dbReference type="Pfam" id="PF13246">
    <property type="entry name" value="Cation_ATPase"/>
    <property type="match status" value="1"/>
</dbReference>
<dbReference type="SUPFAM" id="SSF81660">
    <property type="entry name" value="Metal cation-transporting ATPase, ATP-binding domain N"/>
    <property type="match status" value="1"/>
</dbReference>
<evidence type="ECO:0000256" key="2">
    <source>
        <dbReference type="ARBA" id="ARBA00004651"/>
    </source>
</evidence>
<dbReference type="SUPFAM" id="SSF81665">
    <property type="entry name" value="Calcium ATPase, transmembrane domain M"/>
    <property type="match status" value="1"/>
</dbReference>
<keyword evidence="12" id="KW-0630">Potassium</keyword>
<dbReference type="Gene3D" id="1.20.1110.10">
    <property type="entry name" value="Calcium-transporting ATPase, transmembrane domain"/>
    <property type="match status" value="1"/>
</dbReference>
<dbReference type="PRINTS" id="PR00120">
    <property type="entry name" value="HATPASE"/>
</dbReference>
<keyword evidence="18" id="KW-0739">Sodium transport</keyword>
<dbReference type="SFLD" id="SFLDF00027">
    <property type="entry name" value="p-type_atpase"/>
    <property type="match status" value="1"/>
</dbReference>
<evidence type="ECO:0000256" key="19">
    <source>
        <dbReference type="ARBA" id="ARBA00035017"/>
    </source>
</evidence>
<evidence type="ECO:0000256" key="23">
    <source>
        <dbReference type="SAM" id="MobiDB-lite"/>
    </source>
</evidence>
<keyword evidence="5" id="KW-0633">Potassium transport</keyword>
<keyword evidence="14 24" id="KW-1133">Transmembrane helix</keyword>
<feature type="transmembrane region" description="Helical" evidence="24">
    <location>
        <begin position="953"/>
        <end position="972"/>
    </location>
</feature>
<comment type="similarity">
    <text evidence="19">Belongs to the cation transport ATPase (P-type) (TC 3.A.3) family. Type IID subfamily.</text>
</comment>
<keyword evidence="6" id="KW-0597">Phosphoprotein</keyword>
<feature type="domain" description="Cation-transporting P-type ATPase N-terminal" evidence="25">
    <location>
        <begin position="24"/>
        <end position="102"/>
    </location>
</feature>
<dbReference type="InterPro" id="IPR023298">
    <property type="entry name" value="ATPase_P-typ_TM_dom_sf"/>
</dbReference>
<organism evidence="26 27">
    <name type="scientific">Venturia effusa</name>
    <dbReference type="NCBI Taxonomy" id="50376"/>
    <lineage>
        <taxon>Eukaryota</taxon>
        <taxon>Fungi</taxon>
        <taxon>Dikarya</taxon>
        <taxon>Ascomycota</taxon>
        <taxon>Pezizomycotina</taxon>
        <taxon>Dothideomycetes</taxon>
        <taxon>Pleosporomycetidae</taxon>
        <taxon>Venturiales</taxon>
        <taxon>Venturiaceae</taxon>
        <taxon>Venturia</taxon>
    </lineage>
</organism>
<dbReference type="PROSITE" id="PS00154">
    <property type="entry name" value="ATPASE_E1_E2"/>
    <property type="match status" value="1"/>
</dbReference>
<dbReference type="InterPro" id="IPR001757">
    <property type="entry name" value="P_typ_ATPase"/>
</dbReference>
<keyword evidence="16" id="KW-0406">Ion transport</keyword>
<evidence type="ECO:0000313" key="27">
    <source>
        <dbReference type="Proteomes" id="UP000316270"/>
    </source>
</evidence>
<evidence type="ECO:0000256" key="11">
    <source>
        <dbReference type="ARBA" id="ARBA00022842"/>
    </source>
</evidence>
<keyword evidence="9" id="KW-0547">Nucleotide-binding</keyword>
<keyword evidence="27" id="KW-1185">Reference proteome</keyword>
<evidence type="ECO:0000256" key="21">
    <source>
        <dbReference type="ARBA" id="ARBA00048599"/>
    </source>
</evidence>
<dbReference type="GO" id="GO:0016887">
    <property type="term" value="F:ATP hydrolysis activity"/>
    <property type="evidence" value="ECO:0007669"/>
    <property type="project" value="InterPro"/>
</dbReference>
<feature type="transmembrane region" description="Helical" evidence="24">
    <location>
        <begin position="103"/>
        <end position="122"/>
    </location>
</feature>
<evidence type="ECO:0000256" key="10">
    <source>
        <dbReference type="ARBA" id="ARBA00022840"/>
    </source>
</evidence>
<comment type="subcellular location">
    <subcellularLocation>
        <location evidence="2">Cell membrane</location>
        <topology evidence="2">Multi-pass membrane protein</topology>
    </subcellularLocation>
</comment>
<evidence type="ECO:0000256" key="1">
    <source>
        <dbReference type="ARBA" id="ARBA00001946"/>
    </source>
</evidence>
<dbReference type="Pfam" id="PF00689">
    <property type="entry name" value="Cation_ATPase_C"/>
    <property type="match status" value="1"/>
</dbReference>
<protein>
    <recommendedName>
        <fullName evidence="20">P-type Na(+) transporter</fullName>
        <ecNumber evidence="20">7.2.2.3</ecNumber>
    </recommendedName>
</protein>
<sequence length="1023" mass="110402">MGEPTDPPEPGLPCPSEPPLSLKLAYALSFEQLYSLLDVDRERILDHGITSLQAEHRLQHYGPNTVKSAGGASLWTIFLRQISNSLTVVLVIVMGLSYGIKDYIEGGVVTAVIVLNIVVGFLQDYRAEKTIQSLLSLTAPTANVLRDGRMQVVKATDLVIGDVVSLNAGDIVPADCRILDGMNVAADEALVTGESHPVAKDPARLFSDPNLVPGDQLNMVFSSTKITSGRANAIVVATGMNTELGKIAHLLNKQGTADANTALVARFRTWLVQKIKNILGLVGTPLYVSLSKFALLLFALAILLCLIVFSTAKFNIQEDVLLYGIVCGVAVIPESLIAVLTLTIGVGTKAMAKGNVLVRKLSSLEAIGGVTNICSDKTGTLTQGRMIARKAWVPGFGTISIDDTTSPFDPESGQITRDGLPVTSDYYEKAMSPQLKTFLQAIALCNLAVLSSDEDVPASAATTVLSQHSKEDSGTSSSWSATGEPTEIALQVLAMRFQSGKSNLLKLSERKLVAEFPFDSALKRMTVAYQSLDGTVDIYSKGAVEILLPLVLESDNSPSKAQIAQEAEELASQGLRVLCVAHKSLSNLDSAQMMVREVAEANLNFVGLVGIYDPPRIETAGAVKQCQIAGITVHMLTGDHVLTATSIAKDVGILPNHGRPISSGLVMPAADFDRLSNEEIDKLDVLPLVLARCSPTTKVRMVEALHRRKAFCVMTGDGVNDAPALKMADVGIAMGINGSDVAKESADMVLADDRFDSIVRAVHEGRRLFDNIQKFLLHLLVSNIAQVILLLVGLAFRDQSGYSVFPLSPIEILWVNLITSSFLAFGLGRAGKEDAQSDVMTRPPHDLATGVFTKELIVDKMVYGFFMGTLCLTSFVVVVYGANSGDLGFDCNNSYNDSCNTVFRARATTYATLSFLLLVTAWEVKHFTRSLFSLVPDGGRFSIFPELWRNRTLFWAVVAGFCITFPVIYIPVIDLQVFKHKGIGWEWGVVFGAFAIYLCAIEGYKALKRKIGFGGRQVARVDV</sequence>
<dbReference type="GO" id="GO:0006813">
    <property type="term" value="P:potassium ion transport"/>
    <property type="evidence" value="ECO:0007669"/>
    <property type="project" value="UniProtKB-KW"/>
</dbReference>
<dbReference type="FunFam" id="1.20.1110.10:FF:000015">
    <property type="entry name" value="Sodium ion P-type ATPase"/>
    <property type="match status" value="1"/>
</dbReference>
<dbReference type="SUPFAM" id="SSF81653">
    <property type="entry name" value="Calcium ATPase, transduction domain A"/>
    <property type="match status" value="1"/>
</dbReference>
<dbReference type="AlphaFoldDB" id="A0A517LM55"/>
<dbReference type="GO" id="GO:0008554">
    <property type="term" value="F:P-type sodium transporter activity"/>
    <property type="evidence" value="ECO:0007669"/>
    <property type="project" value="UniProtKB-EC"/>
</dbReference>
<dbReference type="FunFam" id="2.70.150.10:FF:000160">
    <property type="entry name" value="Sarcoplasmic/endoplasmic reticulum calcium ATPase 1"/>
    <property type="match status" value="1"/>
</dbReference>
<keyword evidence="13" id="KW-1278">Translocase</keyword>
<dbReference type="SFLD" id="SFLDS00003">
    <property type="entry name" value="Haloacid_Dehalogenase"/>
    <property type="match status" value="1"/>
</dbReference>
<keyword evidence="7 24" id="KW-0812">Transmembrane</keyword>
<keyword evidence="17 24" id="KW-0472">Membrane</keyword>
<dbReference type="SUPFAM" id="SSF56784">
    <property type="entry name" value="HAD-like"/>
    <property type="match status" value="1"/>
</dbReference>
<dbReference type="EMBL" id="CP042199">
    <property type="protein sequence ID" value="QDS76656.1"/>
    <property type="molecule type" value="Genomic_DNA"/>
</dbReference>
<evidence type="ECO:0000256" key="3">
    <source>
        <dbReference type="ARBA" id="ARBA00022448"/>
    </source>
</evidence>
<feature type="transmembrane region" description="Helical" evidence="24">
    <location>
        <begin position="808"/>
        <end position="827"/>
    </location>
</feature>
<accession>A0A517LM55</accession>
<evidence type="ECO:0000256" key="17">
    <source>
        <dbReference type="ARBA" id="ARBA00023136"/>
    </source>
</evidence>
<feature type="transmembrane region" description="Helical" evidence="24">
    <location>
        <begin position="775"/>
        <end position="796"/>
    </location>
</feature>
<evidence type="ECO:0000256" key="14">
    <source>
        <dbReference type="ARBA" id="ARBA00022989"/>
    </source>
</evidence>